<dbReference type="PANTHER" id="PTHR45737:SF6">
    <property type="entry name" value="VON WILLEBRAND FACTOR A DOMAIN-CONTAINING PROTEIN 5A"/>
    <property type="match status" value="1"/>
</dbReference>
<protein>
    <submittedName>
        <fullName evidence="2">VWA5A</fullName>
    </submittedName>
</protein>
<gene>
    <name evidence="2" type="ORF">EB796_013078</name>
</gene>
<evidence type="ECO:0000313" key="3">
    <source>
        <dbReference type="Proteomes" id="UP000593567"/>
    </source>
</evidence>
<dbReference type="AlphaFoldDB" id="A0A7J7JT04"/>
<evidence type="ECO:0000256" key="1">
    <source>
        <dbReference type="SAM" id="MobiDB-lite"/>
    </source>
</evidence>
<dbReference type="Proteomes" id="UP000593567">
    <property type="component" value="Unassembled WGS sequence"/>
</dbReference>
<dbReference type="OrthoDB" id="1729737at2759"/>
<feature type="compositionally biased region" description="Polar residues" evidence="1">
    <location>
        <begin position="572"/>
        <end position="584"/>
    </location>
</feature>
<organism evidence="2 3">
    <name type="scientific">Bugula neritina</name>
    <name type="common">Brown bryozoan</name>
    <name type="synonym">Sertularia neritina</name>
    <dbReference type="NCBI Taxonomy" id="10212"/>
    <lineage>
        <taxon>Eukaryota</taxon>
        <taxon>Metazoa</taxon>
        <taxon>Spiralia</taxon>
        <taxon>Lophotrochozoa</taxon>
        <taxon>Bryozoa</taxon>
        <taxon>Gymnolaemata</taxon>
        <taxon>Cheilostomatida</taxon>
        <taxon>Flustrina</taxon>
        <taxon>Buguloidea</taxon>
        <taxon>Bugulidae</taxon>
        <taxon>Bugula</taxon>
    </lineage>
</organism>
<proteinExistence type="predicted"/>
<sequence length="646" mass="72083">MFTFGLDKTASRYLVTHLAKAGSGRCYHIRNPSHLCQKVMDAMRYASQSSITSLKISMFVPEGLHLTTQPEVLPDVLFAEDTLSLRLIISGQPYDSRKTKCRVVLTGRLDTENIEYVKEFDLRHALVTHGSPLHQLAMQSHLHSLLTDTKACNSAEEILEINEEILDLSATSNLVSRNTSYVSVDSQSRQVLNSLPIILCRPENNRTQFSSVRRDVMDGHRSSVDRILDQVGGVRLAEPDTDSLQSSLINTEMDSMSYGRYEEESLPPELFNIIEEYPDKGRGSGFDICPTHELQRPNDLLDMLQNERTHVKLDNSSPGKLVSTSDYYSMEVSPVSDTVSISRNTSRDSRSIWCRQDRPSCARRLGNSREWSDSSGIETNSTCQYFASSSDSSLKHTTPDSEPQYSSLWKQFRVGKRINLSGMDLDDCCSDTPTDELLRFDPIIGGIPLSAATPQAIAAHILDPQHMKSSVQRHQYANPPELSSYAATEELPAMSISRQTACPKGATLFPVANKAAMSNTNYKQYKPLSITTNFDLLPVDHNNSHSRPVTNKSHSLPVTNNTPSFPIDKSPAHSTQVPKNFNSISCDTPTQSIRMMDEDTSSENLSDVVRDYCKEANRCLPVVKEASSQAKPLKENESNPYHVTFT</sequence>
<comment type="caution">
    <text evidence="2">The sequence shown here is derived from an EMBL/GenBank/DDBJ whole genome shotgun (WGS) entry which is preliminary data.</text>
</comment>
<accession>A0A7J7JT04</accession>
<name>A0A7J7JT04_BUGNE</name>
<dbReference type="PANTHER" id="PTHR45737">
    <property type="entry name" value="VON WILLEBRAND FACTOR A DOMAIN-CONTAINING PROTEIN 5A"/>
    <property type="match status" value="1"/>
</dbReference>
<keyword evidence="3" id="KW-1185">Reference proteome</keyword>
<reference evidence="2" key="1">
    <citation type="submission" date="2020-06" db="EMBL/GenBank/DDBJ databases">
        <title>Draft genome of Bugula neritina, a colonial animal packing powerful symbionts and potential medicines.</title>
        <authorList>
            <person name="Rayko M."/>
        </authorList>
    </citation>
    <scope>NUCLEOTIDE SEQUENCE [LARGE SCALE GENOMIC DNA]</scope>
    <source>
        <strain evidence="2">Kwan_BN1</strain>
    </source>
</reference>
<feature type="region of interest" description="Disordered" evidence="1">
    <location>
        <begin position="563"/>
        <end position="584"/>
    </location>
</feature>
<evidence type="ECO:0000313" key="2">
    <source>
        <dbReference type="EMBL" id="KAF6028606.1"/>
    </source>
</evidence>
<dbReference type="EMBL" id="VXIV02001932">
    <property type="protein sequence ID" value="KAF6028606.1"/>
    <property type="molecule type" value="Genomic_DNA"/>
</dbReference>